<accession>A0ACB8FRD7</accession>
<keyword evidence="2" id="KW-1185">Reference proteome</keyword>
<evidence type="ECO:0000313" key="1">
    <source>
        <dbReference type="EMBL" id="KAH8007855.1"/>
    </source>
</evidence>
<organism evidence="1 2">
    <name type="scientific">Sphaerodactylus townsendi</name>
    <dbReference type="NCBI Taxonomy" id="933632"/>
    <lineage>
        <taxon>Eukaryota</taxon>
        <taxon>Metazoa</taxon>
        <taxon>Chordata</taxon>
        <taxon>Craniata</taxon>
        <taxon>Vertebrata</taxon>
        <taxon>Euteleostomi</taxon>
        <taxon>Lepidosauria</taxon>
        <taxon>Squamata</taxon>
        <taxon>Bifurcata</taxon>
        <taxon>Gekkota</taxon>
        <taxon>Sphaerodactylidae</taxon>
        <taxon>Sphaerodactylus</taxon>
    </lineage>
</organism>
<sequence length="132" mass="14300">MMLRPSGGGGIANVLRLSQPEIENINGTPYVPIVAADPIYSMGLMLDGISVNCYSFPITPLGAPSNLLPSQEAWPGKRTGAERGGGCRQKGPDAEEVDNGRWVQMRRQCEVASASSFQQQKLWCQAHSTPIW</sequence>
<gene>
    <name evidence="1" type="ORF">K3G42_026161</name>
</gene>
<dbReference type="Proteomes" id="UP000827872">
    <property type="component" value="Linkage Group LG06"/>
</dbReference>
<dbReference type="EMBL" id="CM037619">
    <property type="protein sequence ID" value="KAH8007855.1"/>
    <property type="molecule type" value="Genomic_DNA"/>
</dbReference>
<comment type="caution">
    <text evidence="1">The sequence shown here is derived from an EMBL/GenBank/DDBJ whole genome shotgun (WGS) entry which is preliminary data.</text>
</comment>
<evidence type="ECO:0000313" key="2">
    <source>
        <dbReference type="Proteomes" id="UP000827872"/>
    </source>
</evidence>
<name>A0ACB8FRD7_9SAUR</name>
<proteinExistence type="predicted"/>
<protein>
    <submittedName>
        <fullName evidence="1">Uncharacterized protein</fullName>
    </submittedName>
</protein>
<reference evidence="1" key="1">
    <citation type="submission" date="2021-08" db="EMBL/GenBank/DDBJ databases">
        <title>The first chromosome-level gecko genome reveals the dynamic sex chromosomes of Neotropical dwarf geckos (Sphaerodactylidae: Sphaerodactylus).</title>
        <authorList>
            <person name="Pinto B.J."/>
            <person name="Keating S.E."/>
            <person name="Gamble T."/>
        </authorList>
    </citation>
    <scope>NUCLEOTIDE SEQUENCE</scope>
    <source>
        <strain evidence="1">TG3544</strain>
    </source>
</reference>